<keyword evidence="3" id="KW-1185">Reference proteome</keyword>
<name>A0AAF3FA09_9BILA</name>
<feature type="signal peptide" evidence="2">
    <location>
        <begin position="1"/>
        <end position="23"/>
    </location>
</feature>
<proteinExistence type="predicted"/>
<feature type="compositionally biased region" description="Basic residues" evidence="1">
    <location>
        <begin position="36"/>
        <end position="50"/>
    </location>
</feature>
<dbReference type="AlphaFoldDB" id="A0AAF3FA09"/>
<evidence type="ECO:0000256" key="2">
    <source>
        <dbReference type="SAM" id="SignalP"/>
    </source>
</evidence>
<reference evidence="4" key="1">
    <citation type="submission" date="2024-02" db="UniProtKB">
        <authorList>
            <consortium name="WormBaseParasite"/>
        </authorList>
    </citation>
    <scope>IDENTIFICATION</scope>
</reference>
<dbReference type="Proteomes" id="UP000887575">
    <property type="component" value="Unassembled WGS sequence"/>
</dbReference>
<evidence type="ECO:0000313" key="3">
    <source>
        <dbReference type="Proteomes" id="UP000887575"/>
    </source>
</evidence>
<evidence type="ECO:0008006" key="5">
    <source>
        <dbReference type="Google" id="ProtNLM"/>
    </source>
</evidence>
<evidence type="ECO:0000313" key="4">
    <source>
        <dbReference type="WBParaSite" id="MBELARI_LOCUS3676"/>
    </source>
</evidence>
<accession>A0AAF3FA09</accession>
<dbReference type="PROSITE" id="PS51257">
    <property type="entry name" value="PROKAR_LIPOPROTEIN"/>
    <property type="match status" value="1"/>
</dbReference>
<organism evidence="3 4">
    <name type="scientific">Mesorhabditis belari</name>
    <dbReference type="NCBI Taxonomy" id="2138241"/>
    <lineage>
        <taxon>Eukaryota</taxon>
        <taxon>Metazoa</taxon>
        <taxon>Ecdysozoa</taxon>
        <taxon>Nematoda</taxon>
        <taxon>Chromadorea</taxon>
        <taxon>Rhabditida</taxon>
        <taxon>Rhabditina</taxon>
        <taxon>Rhabditomorpha</taxon>
        <taxon>Rhabditoidea</taxon>
        <taxon>Rhabditidae</taxon>
        <taxon>Mesorhabditinae</taxon>
        <taxon>Mesorhabditis</taxon>
    </lineage>
</organism>
<dbReference type="WBParaSite" id="MBELARI_LOCUS3676">
    <property type="protein sequence ID" value="MBELARI_LOCUS3676"/>
    <property type="gene ID" value="MBELARI_LOCUS3676"/>
</dbReference>
<feature type="region of interest" description="Disordered" evidence="1">
    <location>
        <begin position="36"/>
        <end position="58"/>
    </location>
</feature>
<sequence length="71" mass="8503">MKGIVFLFLVLAFLACLVVFIEANPRVKRWHSHSHSHSHSHEWHHHHHHGGWGGHQQQYYPQQQRPWGWGK</sequence>
<evidence type="ECO:0000256" key="1">
    <source>
        <dbReference type="SAM" id="MobiDB-lite"/>
    </source>
</evidence>
<keyword evidence="2" id="KW-0732">Signal</keyword>
<protein>
    <recommendedName>
        <fullName evidence="5">Histidine-rich glycoprotein</fullName>
    </recommendedName>
</protein>
<feature type="chain" id="PRO_5042037954" description="Histidine-rich glycoprotein" evidence="2">
    <location>
        <begin position="24"/>
        <end position="71"/>
    </location>
</feature>